<evidence type="ECO:0000313" key="2">
    <source>
        <dbReference type="EMBL" id="KAK3956163.1"/>
    </source>
</evidence>
<feature type="region of interest" description="Disordered" evidence="1">
    <location>
        <begin position="1"/>
        <end position="26"/>
    </location>
</feature>
<reference evidence="2" key="2">
    <citation type="submission" date="2023-06" db="EMBL/GenBank/DDBJ databases">
        <authorList>
            <consortium name="Lawrence Berkeley National Laboratory"/>
            <person name="Mondo S.J."/>
            <person name="Hensen N."/>
            <person name="Bonometti L."/>
            <person name="Westerberg I."/>
            <person name="Brannstrom I.O."/>
            <person name="Guillou S."/>
            <person name="Cros-Aarteil S."/>
            <person name="Calhoun S."/>
            <person name="Haridas S."/>
            <person name="Kuo A."/>
            <person name="Pangilinan J."/>
            <person name="Riley R."/>
            <person name="Labutti K."/>
            <person name="Andreopoulos B."/>
            <person name="Lipzen A."/>
            <person name="Chen C."/>
            <person name="Yanf M."/>
            <person name="Daum C."/>
            <person name="Ng V."/>
            <person name="Clum A."/>
            <person name="Steindorff A."/>
            <person name="Ohm R."/>
            <person name="Martin F."/>
            <person name="Silar P."/>
            <person name="Natvig D."/>
            <person name="Lalanne C."/>
            <person name="Gautier V."/>
            <person name="Ament-Velasquez S.L."/>
            <person name="Kruys A."/>
            <person name="Hutchinson M.I."/>
            <person name="Powell A.J."/>
            <person name="Barry K."/>
            <person name="Miller A.N."/>
            <person name="Grigoriev I.V."/>
            <person name="Debuchy R."/>
            <person name="Gladieux P."/>
            <person name="Thoren M.H."/>
            <person name="Johannesson H."/>
        </authorList>
    </citation>
    <scope>NUCLEOTIDE SEQUENCE</scope>
    <source>
        <strain evidence="2">CBS 626.80</strain>
    </source>
</reference>
<evidence type="ECO:0000313" key="3">
    <source>
        <dbReference type="Proteomes" id="UP001303222"/>
    </source>
</evidence>
<reference evidence="2" key="1">
    <citation type="journal article" date="2023" name="Mol. Phylogenet. Evol.">
        <title>Genome-scale phylogeny and comparative genomics of the fungal order Sordariales.</title>
        <authorList>
            <person name="Hensen N."/>
            <person name="Bonometti L."/>
            <person name="Westerberg I."/>
            <person name="Brannstrom I.O."/>
            <person name="Guillou S."/>
            <person name="Cros-Aarteil S."/>
            <person name="Calhoun S."/>
            <person name="Haridas S."/>
            <person name="Kuo A."/>
            <person name="Mondo S."/>
            <person name="Pangilinan J."/>
            <person name="Riley R."/>
            <person name="LaButti K."/>
            <person name="Andreopoulos B."/>
            <person name="Lipzen A."/>
            <person name="Chen C."/>
            <person name="Yan M."/>
            <person name="Daum C."/>
            <person name="Ng V."/>
            <person name="Clum A."/>
            <person name="Steindorff A."/>
            <person name="Ohm R.A."/>
            <person name="Martin F."/>
            <person name="Silar P."/>
            <person name="Natvig D.O."/>
            <person name="Lalanne C."/>
            <person name="Gautier V."/>
            <person name="Ament-Velasquez S.L."/>
            <person name="Kruys A."/>
            <person name="Hutchinson M.I."/>
            <person name="Powell A.J."/>
            <person name="Barry K."/>
            <person name="Miller A.N."/>
            <person name="Grigoriev I.V."/>
            <person name="Debuchy R."/>
            <person name="Gladieux P."/>
            <person name="Hiltunen Thoren M."/>
            <person name="Johannesson H."/>
        </authorList>
    </citation>
    <scope>NUCLEOTIDE SEQUENCE</scope>
    <source>
        <strain evidence="2">CBS 626.80</strain>
    </source>
</reference>
<accession>A0AAN6SK14</accession>
<gene>
    <name evidence="2" type="ORF">QBC32DRAFT_391664</name>
</gene>
<dbReference type="Proteomes" id="UP001303222">
    <property type="component" value="Unassembled WGS sequence"/>
</dbReference>
<sequence>MSHSHSRQLSKISERTEETSSVSSDQPVRPATHFIIYLRDFFGSVRDTCFEAPKELKLAATTYNDWLNAEGYGKRILELEENPESFNKKEYLRLLNILSKLYTNCYLAVEAGVCKEEFIKSESHPVERATLHKQLAELQEERGLERPEQTSIEDIINLAGQLSVFKPEYLAESASPSPAASVAGSSPTGSSIETMMFIGSAQNAGLMDPNSPAARARRRSLVIDEIMTKLGIRLDDEARNGS</sequence>
<organism evidence="2 3">
    <name type="scientific">Pseudoneurospora amorphoporcata</name>
    <dbReference type="NCBI Taxonomy" id="241081"/>
    <lineage>
        <taxon>Eukaryota</taxon>
        <taxon>Fungi</taxon>
        <taxon>Dikarya</taxon>
        <taxon>Ascomycota</taxon>
        <taxon>Pezizomycotina</taxon>
        <taxon>Sordariomycetes</taxon>
        <taxon>Sordariomycetidae</taxon>
        <taxon>Sordariales</taxon>
        <taxon>Sordariaceae</taxon>
        <taxon>Pseudoneurospora</taxon>
    </lineage>
</organism>
<dbReference type="AlphaFoldDB" id="A0AAN6SK14"/>
<evidence type="ECO:0000256" key="1">
    <source>
        <dbReference type="SAM" id="MobiDB-lite"/>
    </source>
</evidence>
<proteinExistence type="predicted"/>
<name>A0AAN6SK14_9PEZI</name>
<keyword evidence="3" id="KW-1185">Reference proteome</keyword>
<comment type="caution">
    <text evidence="2">The sequence shown here is derived from an EMBL/GenBank/DDBJ whole genome shotgun (WGS) entry which is preliminary data.</text>
</comment>
<dbReference type="EMBL" id="MU859068">
    <property type="protein sequence ID" value="KAK3956163.1"/>
    <property type="molecule type" value="Genomic_DNA"/>
</dbReference>
<protein>
    <submittedName>
        <fullName evidence="2">Uncharacterized protein</fullName>
    </submittedName>
</protein>